<evidence type="ECO:0000313" key="1">
    <source>
        <dbReference type="EMBL" id="JAD77834.1"/>
    </source>
</evidence>
<protein>
    <submittedName>
        <fullName evidence="1">Uncharacterized protein</fullName>
    </submittedName>
</protein>
<sequence>MQWCLYTRFTIPERANCGLQSGRTSRRSAVLMATVSLSVITARSSSQQLAGQAPRTCATTSQSAPPPPHAVLGSAGSLLCAVSSKTKHPLRGGMVMAMPRVRTMTTREHTLIKNSVAETLCT</sequence>
<accession>A0A0A9CNE4</accession>
<dbReference type="EMBL" id="GBRH01220061">
    <property type="protein sequence ID" value="JAD77834.1"/>
    <property type="molecule type" value="Transcribed_RNA"/>
</dbReference>
<proteinExistence type="predicted"/>
<dbReference type="AlphaFoldDB" id="A0A0A9CNE4"/>
<name>A0A0A9CNE4_ARUDO</name>
<organism evidence="1">
    <name type="scientific">Arundo donax</name>
    <name type="common">Giant reed</name>
    <name type="synonym">Donax arundinaceus</name>
    <dbReference type="NCBI Taxonomy" id="35708"/>
    <lineage>
        <taxon>Eukaryota</taxon>
        <taxon>Viridiplantae</taxon>
        <taxon>Streptophyta</taxon>
        <taxon>Embryophyta</taxon>
        <taxon>Tracheophyta</taxon>
        <taxon>Spermatophyta</taxon>
        <taxon>Magnoliopsida</taxon>
        <taxon>Liliopsida</taxon>
        <taxon>Poales</taxon>
        <taxon>Poaceae</taxon>
        <taxon>PACMAD clade</taxon>
        <taxon>Arundinoideae</taxon>
        <taxon>Arundineae</taxon>
        <taxon>Arundo</taxon>
    </lineage>
</organism>
<reference evidence="1" key="1">
    <citation type="submission" date="2014-09" db="EMBL/GenBank/DDBJ databases">
        <authorList>
            <person name="Magalhaes I.L.F."/>
            <person name="Oliveira U."/>
            <person name="Santos F.R."/>
            <person name="Vidigal T.H.D.A."/>
            <person name="Brescovit A.D."/>
            <person name="Santos A.J."/>
        </authorList>
    </citation>
    <scope>NUCLEOTIDE SEQUENCE</scope>
    <source>
        <tissue evidence="1">Shoot tissue taken approximately 20 cm above the soil surface</tissue>
    </source>
</reference>
<reference evidence="1" key="2">
    <citation type="journal article" date="2015" name="Data Brief">
        <title>Shoot transcriptome of the giant reed, Arundo donax.</title>
        <authorList>
            <person name="Barrero R.A."/>
            <person name="Guerrero F.D."/>
            <person name="Moolhuijzen P."/>
            <person name="Goolsby J.A."/>
            <person name="Tidwell J."/>
            <person name="Bellgard S.E."/>
            <person name="Bellgard M.I."/>
        </authorList>
    </citation>
    <scope>NUCLEOTIDE SEQUENCE</scope>
    <source>
        <tissue evidence="1">Shoot tissue taken approximately 20 cm above the soil surface</tissue>
    </source>
</reference>